<reference evidence="1 2" key="1">
    <citation type="submission" date="2019-04" db="EMBL/GenBank/DDBJ databases">
        <title>Friends and foes A comparative genomics studyof 23 Aspergillus species from section Flavi.</title>
        <authorList>
            <consortium name="DOE Joint Genome Institute"/>
            <person name="Kjaerbolling I."/>
            <person name="Vesth T."/>
            <person name="Frisvad J.C."/>
            <person name="Nybo J.L."/>
            <person name="Theobald S."/>
            <person name="Kildgaard S."/>
            <person name="Isbrandt T."/>
            <person name="Kuo A."/>
            <person name="Sato A."/>
            <person name="Lyhne E.K."/>
            <person name="Kogle M.E."/>
            <person name="Wiebenga A."/>
            <person name="Kun R.S."/>
            <person name="Lubbers R.J."/>
            <person name="Makela M.R."/>
            <person name="Barry K."/>
            <person name="Chovatia M."/>
            <person name="Clum A."/>
            <person name="Daum C."/>
            <person name="Haridas S."/>
            <person name="He G."/>
            <person name="LaButti K."/>
            <person name="Lipzen A."/>
            <person name="Mondo S."/>
            <person name="Riley R."/>
            <person name="Salamov A."/>
            <person name="Simmons B.A."/>
            <person name="Magnuson J.K."/>
            <person name="Henrissat B."/>
            <person name="Mortensen U.H."/>
            <person name="Larsen T.O."/>
            <person name="Devries R.P."/>
            <person name="Grigoriev I.V."/>
            <person name="Machida M."/>
            <person name="Baker S.E."/>
            <person name="Andersen M.R."/>
        </authorList>
    </citation>
    <scope>NUCLEOTIDE SEQUENCE [LARGE SCALE GENOMIC DNA]</scope>
    <source>
        <strain evidence="1 2">IBT 29228</strain>
    </source>
</reference>
<evidence type="ECO:0000313" key="2">
    <source>
        <dbReference type="Proteomes" id="UP000326198"/>
    </source>
</evidence>
<dbReference type="EMBL" id="ML736321">
    <property type="protein sequence ID" value="KAE8373255.1"/>
    <property type="molecule type" value="Genomic_DNA"/>
</dbReference>
<dbReference type="Proteomes" id="UP000326198">
    <property type="component" value="Unassembled WGS sequence"/>
</dbReference>
<accession>A0A5N7ATR6</accession>
<gene>
    <name evidence="1" type="ORF">BDV26DRAFT_272409</name>
</gene>
<name>A0A5N7ATR6_9EURO</name>
<evidence type="ECO:0000313" key="1">
    <source>
        <dbReference type="EMBL" id="KAE8373255.1"/>
    </source>
</evidence>
<protein>
    <submittedName>
        <fullName evidence="1">Uncharacterized protein</fullName>
    </submittedName>
</protein>
<sequence>MIESPPRFIRSSYSVHQGSIPCIYVHGGIPRHVIPPGTTQYVRLHGTSQGHWFRVSRMKWHLQLQSSGTRGRLTGYTDGRLAGRGGCLLELLTRARVCMQGDVL</sequence>
<keyword evidence="2" id="KW-1185">Reference proteome</keyword>
<proteinExistence type="predicted"/>
<dbReference type="AlphaFoldDB" id="A0A5N7ATR6"/>
<organism evidence="1 2">
    <name type="scientific">Aspergillus bertholletiae</name>
    <dbReference type="NCBI Taxonomy" id="1226010"/>
    <lineage>
        <taxon>Eukaryota</taxon>
        <taxon>Fungi</taxon>
        <taxon>Dikarya</taxon>
        <taxon>Ascomycota</taxon>
        <taxon>Pezizomycotina</taxon>
        <taxon>Eurotiomycetes</taxon>
        <taxon>Eurotiomycetidae</taxon>
        <taxon>Eurotiales</taxon>
        <taxon>Aspergillaceae</taxon>
        <taxon>Aspergillus</taxon>
        <taxon>Aspergillus subgen. Circumdati</taxon>
    </lineage>
</organism>